<organism evidence="1 2">
    <name type="scientific">Rhodopirellula europaea SH398</name>
    <dbReference type="NCBI Taxonomy" id="1263868"/>
    <lineage>
        <taxon>Bacteria</taxon>
        <taxon>Pseudomonadati</taxon>
        <taxon>Planctomycetota</taxon>
        <taxon>Planctomycetia</taxon>
        <taxon>Pirellulales</taxon>
        <taxon>Pirellulaceae</taxon>
        <taxon>Rhodopirellula</taxon>
    </lineage>
</organism>
<proteinExistence type="predicted"/>
<gene>
    <name evidence="1" type="ORF">RESH_05065</name>
</gene>
<dbReference type="EMBL" id="ANOF01000159">
    <property type="protein sequence ID" value="EMI24366.1"/>
    <property type="molecule type" value="Genomic_DNA"/>
</dbReference>
<evidence type="ECO:0000313" key="1">
    <source>
        <dbReference type="EMBL" id="EMI24366.1"/>
    </source>
</evidence>
<evidence type="ECO:0000313" key="2">
    <source>
        <dbReference type="Proteomes" id="UP000011996"/>
    </source>
</evidence>
<protein>
    <submittedName>
        <fullName evidence="1">Uncharacterized protein</fullName>
    </submittedName>
</protein>
<dbReference type="Proteomes" id="UP000011996">
    <property type="component" value="Unassembled WGS sequence"/>
</dbReference>
<name>M5RYU2_9BACT</name>
<comment type="caution">
    <text evidence="1">The sequence shown here is derived from an EMBL/GenBank/DDBJ whole genome shotgun (WGS) entry which is preliminary data.</text>
</comment>
<dbReference type="PATRIC" id="fig|1263868.3.peg.5505"/>
<dbReference type="AlphaFoldDB" id="M5RYU2"/>
<sequence>MAADGVNDDTVLALDFLHFGPVAQDVRDLAEQLAENYAMTVSPREDGEYWNTSGTTRPEGVDGMDLQRCVDWVTFMCDVANSYGCVFSTWRLTDPVRDQFWTNETIDADPEVGGEHGVYAEACGTPSLVWQRAFALV</sequence>
<reference evidence="1 2" key="1">
    <citation type="journal article" date="2013" name="Mar. Genomics">
        <title>Expression of sulfatases in Rhodopirellula baltica and the diversity of sulfatases in the genus Rhodopirellula.</title>
        <authorList>
            <person name="Wegner C.E."/>
            <person name="Richter-Heitmann T."/>
            <person name="Klindworth A."/>
            <person name="Klockow C."/>
            <person name="Richter M."/>
            <person name="Achstetter T."/>
            <person name="Glockner F.O."/>
            <person name="Harder J."/>
        </authorList>
    </citation>
    <scope>NUCLEOTIDE SEQUENCE [LARGE SCALE GENOMIC DNA]</scope>
    <source>
        <strain evidence="1 2">SH398</strain>
    </source>
</reference>
<accession>M5RYU2</accession>